<dbReference type="InterPro" id="IPR029058">
    <property type="entry name" value="AB_hydrolase_fold"/>
</dbReference>
<evidence type="ECO:0000313" key="7">
    <source>
        <dbReference type="Proteomes" id="UP000649955"/>
    </source>
</evidence>
<evidence type="ECO:0000256" key="1">
    <source>
        <dbReference type="ARBA" id="ARBA00010088"/>
    </source>
</evidence>
<organism evidence="6 7">
    <name type="scientific">Amycolatopsis bullii</name>
    <dbReference type="NCBI Taxonomy" id="941987"/>
    <lineage>
        <taxon>Bacteria</taxon>
        <taxon>Bacillati</taxon>
        <taxon>Actinomycetota</taxon>
        <taxon>Actinomycetes</taxon>
        <taxon>Pseudonocardiales</taxon>
        <taxon>Pseudonocardiaceae</taxon>
        <taxon>Amycolatopsis</taxon>
    </lineage>
</organism>
<dbReference type="SUPFAM" id="SSF54593">
    <property type="entry name" value="Glyoxalase/Bleomycin resistance protein/Dihydroxybiphenyl dioxygenase"/>
    <property type="match status" value="1"/>
</dbReference>
<comment type="caution">
    <text evidence="6">The sequence shown here is derived from an EMBL/GenBank/DDBJ whole genome shotgun (WGS) entry which is preliminary data.</text>
</comment>
<sequence>MVAPSLPGYGRSDKPATTGWGVTRIARAWDTLMVSLGYRRYGAQGGDWGSAVSGALGEVAPERVAAVHLNLGSVAAGTFDDPTPSELANLEAEKEFQRTGRGYSALQATRPQTLGYGLTDSPAGQAAWIAEKFRAWTDHDGNHEDAVTRQHPPVAAGGRAAVHRPALVRGTAPGRPLRRPGAARVARRAGARVLPPRPLTAAESRTAAVRFHWQGGRRQPDDQRRTLMSRHVQVTFDAHDPRALSAFWREVLDYVHPAPPGVDLPEGADPFAAWDEFLERAGVPEDQRTSSSAVEDPEGRGPRLFFQRVPEGKTAKNRVHLDVRSAPGLQGEERMAALEAECERLVALGATRVRRFEPEPPLSAGFIVMTDPEGNEFCLD</sequence>
<dbReference type="Pfam" id="PF00561">
    <property type="entry name" value="Abhydrolase_1"/>
    <property type="match status" value="1"/>
</dbReference>
<evidence type="ECO:0000259" key="4">
    <source>
        <dbReference type="Pfam" id="PF00561"/>
    </source>
</evidence>
<keyword evidence="7" id="KW-1185">Reference proteome</keyword>
<name>A0ABQ3KX99_9PSEU</name>
<feature type="domain" description="AB hydrolase-1" evidence="4">
    <location>
        <begin position="2"/>
        <end position="113"/>
    </location>
</feature>
<dbReference type="InterPro" id="IPR029068">
    <property type="entry name" value="Glyas_Bleomycin-R_OHBP_Dase"/>
</dbReference>
<dbReference type="PANTHER" id="PTHR21661">
    <property type="entry name" value="EPOXIDE HYDROLASE 1-RELATED"/>
    <property type="match status" value="1"/>
</dbReference>
<proteinExistence type="inferred from homology"/>
<reference evidence="7" key="1">
    <citation type="journal article" date="2019" name="Int. J. Syst. Evol. Microbiol.">
        <title>The Global Catalogue of Microorganisms (GCM) 10K type strain sequencing project: providing services to taxonomists for standard genome sequencing and annotation.</title>
        <authorList>
            <consortium name="The Broad Institute Genomics Platform"/>
            <consortium name="The Broad Institute Genome Sequencing Center for Infectious Disease"/>
            <person name="Wu L."/>
            <person name="Ma J."/>
        </authorList>
    </citation>
    <scope>NUCLEOTIDE SEQUENCE [LARGE SCALE GENOMIC DNA]</scope>
    <source>
        <strain evidence="7">CGMCC 4.7680</strain>
    </source>
</reference>
<gene>
    <name evidence="6" type="ORF">GCM10017567_87780</name>
</gene>
<dbReference type="EMBL" id="BNAW01000097">
    <property type="protein sequence ID" value="GHG51441.1"/>
    <property type="molecule type" value="Genomic_DNA"/>
</dbReference>
<evidence type="ECO:0008006" key="8">
    <source>
        <dbReference type="Google" id="ProtNLM"/>
    </source>
</evidence>
<evidence type="ECO:0000259" key="5">
    <source>
        <dbReference type="Pfam" id="PF18029"/>
    </source>
</evidence>
<evidence type="ECO:0000313" key="6">
    <source>
        <dbReference type="EMBL" id="GHG51441.1"/>
    </source>
</evidence>
<accession>A0ABQ3KX99</accession>
<dbReference type="InterPro" id="IPR000073">
    <property type="entry name" value="AB_hydrolase_1"/>
</dbReference>
<dbReference type="Proteomes" id="UP000649955">
    <property type="component" value="Unassembled WGS sequence"/>
</dbReference>
<evidence type="ECO:0000256" key="2">
    <source>
        <dbReference type="ARBA" id="ARBA00022801"/>
    </source>
</evidence>
<keyword evidence="2" id="KW-0378">Hydrolase</keyword>
<protein>
    <recommendedName>
        <fullName evidence="8">Glyoxalase-like domain-containing protein</fullName>
    </recommendedName>
</protein>
<dbReference type="Gene3D" id="3.10.180.10">
    <property type="entry name" value="2,3-Dihydroxybiphenyl 1,2-Dioxygenase, domain 1"/>
    <property type="match status" value="1"/>
</dbReference>
<feature type="domain" description="Glyoxalase-like" evidence="5">
    <location>
        <begin position="233"/>
        <end position="379"/>
    </location>
</feature>
<evidence type="ECO:0000256" key="3">
    <source>
        <dbReference type="SAM" id="MobiDB-lite"/>
    </source>
</evidence>
<dbReference type="Pfam" id="PF18029">
    <property type="entry name" value="Glyoxalase_6"/>
    <property type="match status" value="1"/>
</dbReference>
<dbReference type="Gene3D" id="3.40.50.1820">
    <property type="entry name" value="alpha/beta hydrolase"/>
    <property type="match status" value="1"/>
</dbReference>
<dbReference type="PANTHER" id="PTHR21661:SF35">
    <property type="entry name" value="EPOXIDE HYDROLASE"/>
    <property type="match status" value="1"/>
</dbReference>
<dbReference type="SUPFAM" id="SSF53474">
    <property type="entry name" value="alpha/beta-Hydrolases"/>
    <property type="match status" value="1"/>
</dbReference>
<comment type="similarity">
    <text evidence="1">Belongs to the peptidase S33 family.</text>
</comment>
<dbReference type="InterPro" id="IPR041581">
    <property type="entry name" value="Glyoxalase_6"/>
</dbReference>
<feature type="region of interest" description="Disordered" evidence="3">
    <location>
        <begin position="282"/>
        <end position="303"/>
    </location>
</feature>